<dbReference type="InterPro" id="IPR001610">
    <property type="entry name" value="PAC"/>
</dbReference>
<gene>
    <name evidence="23" type="ORF">BAU08_03840</name>
</gene>
<evidence type="ECO:0000256" key="17">
    <source>
        <dbReference type="ARBA" id="ARBA00022989"/>
    </source>
</evidence>
<sequence length="580" mass="63772">MTSSDMMPPDNDDLHAQVASRLGLLPDFYGSAALPAGPAAALWAFAKAAYLDIPLPSLLKERLFVHLSRFCEVRYCIVRHVGFLIGAGRPAGDAHVPPLTVQQVMRLLRRPVPVAAQLDRAIREMEARTGPAGLPEPDTADEARLFDALTVLFLAPSQAGRVREGVAKLVGAANLELLTGFLAFVRAAHWWTEMYPQLNYEPDAIACMGRDPALAALMLDGSEAMQAALDRDEHRLAAARLREREADLARVQRIGGVGGIDIDVADGMRAWRSPEYLRLHGLPPDAREETHAQWRARVHPEDRDQAERTLMDALNGESGGYDSEYRIVRPSDGEVRWIHARADIERDADGRAVRLVGAHIDVTESKRMYAAVRESEERQKVLIAELQHRTRNLMGVVRVLADRTARASTSLDDFRARLDDRLAALSRVQGLLSRLDEYDRVTFDELLDTEIAALAADAGRVTRRGPAGVRLRSSTVQTLAMALHELAINAMKYGALAQPSGRLAVQWSLERAGPDGGPWLHVDWRETGVRMPPQAATRMGHGRELIEQALPYQLGARTSCDFGGDGLHCTLSIPVSASTP</sequence>
<reference evidence="23 24" key="1">
    <citation type="submission" date="2016-06" db="EMBL/GenBank/DDBJ databases">
        <title>Complete genome sequences of Bordetella bronchialis and Bordetella flabilis.</title>
        <authorList>
            <person name="LiPuma J.J."/>
            <person name="Spilker T."/>
        </authorList>
    </citation>
    <scope>NUCLEOTIDE SEQUENCE [LARGE SCALE GENOMIC DNA]</scope>
    <source>
        <strain evidence="23 24">AU17976</strain>
    </source>
</reference>
<evidence type="ECO:0000256" key="5">
    <source>
        <dbReference type="ARBA" id="ARBA00022519"/>
    </source>
</evidence>
<dbReference type="STRING" id="463025.BAU08_03840"/>
<dbReference type="PROSITE" id="PS50113">
    <property type="entry name" value="PAC"/>
    <property type="match status" value="1"/>
</dbReference>
<evidence type="ECO:0000256" key="14">
    <source>
        <dbReference type="ARBA" id="ARBA00022741"/>
    </source>
</evidence>
<accession>A0A193FS48</accession>
<keyword evidence="17" id="KW-1133">Transmembrane helix</keyword>
<evidence type="ECO:0000256" key="1">
    <source>
        <dbReference type="ARBA" id="ARBA00000085"/>
    </source>
</evidence>
<keyword evidence="13" id="KW-0677">Repeat</keyword>
<evidence type="ECO:0000256" key="6">
    <source>
        <dbReference type="ARBA" id="ARBA00022543"/>
    </source>
</evidence>
<protein>
    <recommendedName>
        <fullName evidence="3">histidine kinase</fullName>
        <ecNumber evidence="3">2.7.13.3</ecNumber>
    </recommendedName>
</protein>
<comment type="subcellular location">
    <subcellularLocation>
        <location evidence="2">Cell inner membrane</location>
        <topology evidence="2">Multi-pass membrane protein</topology>
    </subcellularLocation>
</comment>
<dbReference type="Pfam" id="PF08447">
    <property type="entry name" value="PAS_3"/>
    <property type="match status" value="1"/>
</dbReference>
<dbReference type="GO" id="GO:0009881">
    <property type="term" value="F:photoreceptor activity"/>
    <property type="evidence" value="ECO:0007669"/>
    <property type="project" value="UniProtKB-KW"/>
</dbReference>
<keyword evidence="11" id="KW-0808">Transferase</keyword>
<dbReference type="SUPFAM" id="SSF69118">
    <property type="entry name" value="AhpD-like"/>
    <property type="match status" value="1"/>
</dbReference>
<dbReference type="RefSeq" id="WP_066668204.1">
    <property type="nucleotide sequence ID" value="NZ_CBCSFJ010000009.1"/>
</dbReference>
<keyword evidence="7" id="KW-0597">Phosphoprotein</keyword>
<evidence type="ECO:0000256" key="2">
    <source>
        <dbReference type="ARBA" id="ARBA00004429"/>
    </source>
</evidence>
<evidence type="ECO:0000313" key="23">
    <source>
        <dbReference type="EMBL" id="ANN70577.1"/>
    </source>
</evidence>
<evidence type="ECO:0000256" key="7">
    <source>
        <dbReference type="ARBA" id="ARBA00022553"/>
    </source>
</evidence>
<keyword evidence="14" id="KW-0547">Nucleotide-binding</keyword>
<keyword evidence="5" id="KW-0997">Cell inner membrane</keyword>
<dbReference type="InterPro" id="IPR036890">
    <property type="entry name" value="HATPase_C_sf"/>
</dbReference>
<dbReference type="FunFam" id="2.10.70.100:FF:000001">
    <property type="entry name" value="Sensory transduction histidine kinase"/>
    <property type="match status" value="1"/>
</dbReference>
<evidence type="ECO:0000256" key="18">
    <source>
        <dbReference type="ARBA" id="ARBA00022991"/>
    </source>
</evidence>
<evidence type="ECO:0000256" key="21">
    <source>
        <dbReference type="ARBA" id="ARBA00023170"/>
    </source>
</evidence>
<evidence type="ECO:0000256" key="8">
    <source>
        <dbReference type="ARBA" id="ARBA00022606"/>
    </source>
</evidence>
<keyword evidence="9" id="KW-0285">Flavoprotein</keyword>
<dbReference type="SUPFAM" id="SSF55785">
    <property type="entry name" value="PYP-like sensor domain (PAS domain)"/>
    <property type="match status" value="1"/>
</dbReference>
<dbReference type="EC" id="2.7.13.3" evidence="3"/>
<dbReference type="EMBL" id="CP016171">
    <property type="protein sequence ID" value="ANN70577.1"/>
    <property type="molecule type" value="Genomic_DNA"/>
</dbReference>
<dbReference type="InterPro" id="IPR000700">
    <property type="entry name" value="PAS-assoc_C"/>
</dbReference>
<dbReference type="CDD" id="cd00130">
    <property type="entry name" value="PAS"/>
    <property type="match status" value="1"/>
</dbReference>
<dbReference type="Gene3D" id="2.10.70.100">
    <property type="match status" value="1"/>
</dbReference>
<organism evidence="23 24">
    <name type="scientific">Bordetella bronchialis</name>
    <dbReference type="NCBI Taxonomy" id="463025"/>
    <lineage>
        <taxon>Bacteria</taxon>
        <taxon>Pseudomonadati</taxon>
        <taxon>Pseudomonadota</taxon>
        <taxon>Betaproteobacteria</taxon>
        <taxon>Burkholderiales</taxon>
        <taxon>Alcaligenaceae</taxon>
        <taxon>Bordetella</taxon>
    </lineage>
</organism>
<dbReference type="InterPro" id="IPR011102">
    <property type="entry name" value="Sig_transdc_His_kinase_HWE"/>
</dbReference>
<dbReference type="Pfam" id="PF07536">
    <property type="entry name" value="HWE_HK"/>
    <property type="match status" value="1"/>
</dbReference>
<evidence type="ECO:0000256" key="19">
    <source>
        <dbReference type="ARBA" id="ARBA00023026"/>
    </source>
</evidence>
<keyword evidence="20" id="KW-0472">Membrane</keyword>
<dbReference type="PANTHER" id="PTHR41523">
    <property type="entry name" value="TWO-COMPONENT SYSTEM SENSOR PROTEIN"/>
    <property type="match status" value="1"/>
</dbReference>
<proteinExistence type="predicted"/>
<dbReference type="GO" id="GO:0004673">
    <property type="term" value="F:protein histidine kinase activity"/>
    <property type="evidence" value="ECO:0007669"/>
    <property type="project" value="UniProtKB-EC"/>
</dbReference>
<dbReference type="InterPro" id="IPR035965">
    <property type="entry name" value="PAS-like_dom_sf"/>
</dbReference>
<keyword evidence="12" id="KW-0812">Transmembrane</keyword>
<keyword evidence="21" id="KW-0675">Receptor</keyword>
<evidence type="ECO:0000256" key="3">
    <source>
        <dbReference type="ARBA" id="ARBA00012438"/>
    </source>
</evidence>
<keyword evidence="4" id="KW-1003">Cell membrane</keyword>
<dbReference type="AlphaFoldDB" id="A0A193FS48"/>
<evidence type="ECO:0000259" key="22">
    <source>
        <dbReference type="PROSITE" id="PS50113"/>
    </source>
</evidence>
<keyword evidence="10" id="KW-0288">FMN</keyword>
<dbReference type="InterPro" id="IPR000014">
    <property type="entry name" value="PAS"/>
</dbReference>
<comment type="catalytic activity">
    <reaction evidence="1">
        <text>ATP + protein L-histidine = ADP + protein N-phospho-L-histidine.</text>
        <dbReference type="EC" id="2.7.13.3"/>
    </reaction>
</comment>
<dbReference type="PANTHER" id="PTHR41523:SF7">
    <property type="entry name" value="HISTIDINE KINASE"/>
    <property type="match status" value="1"/>
</dbReference>
<dbReference type="Proteomes" id="UP000092213">
    <property type="component" value="Chromosome"/>
</dbReference>
<dbReference type="OrthoDB" id="8573350at2"/>
<dbReference type="SMART" id="SM00086">
    <property type="entry name" value="PAC"/>
    <property type="match status" value="1"/>
</dbReference>
<evidence type="ECO:0000256" key="9">
    <source>
        <dbReference type="ARBA" id="ARBA00022630"/>
    </source>
</evidence>
<dbReference type="NCBIfam" id="TIGR00229">
    <property type="entry name" value="sensory_box"/>
    <property type="match status" value="1"/>
</dbReference>
<evidence type="ECO:0000256" key="13">
    <source>
        <dbReference type="ARBA" id="ARBA00022737"/>
    </source>
</evidence>
<evidence type="ECO:0000256" key="20">
    <source>
        <dbReference type="ARBA" id="ARBA00023136"/>
    </source>
</evidence>
<keyword evidence="15" id="KW-0418">Kinase</keyword>
<keyword evidence="19" id="KW-0843">Virulence</keyword>
<keyword evidence="8" id="KW-0716">Sensory transduction</keyword>
<dbReference type="InterPro" id="IPR029032">
    <property type="entry name" value="AhpD-like"/>
</dbReference>
<evidence type="ECO:0000256" key="12">
    <source>
        <dbReference type="ARBA" id="ARBA00022692"/>
    </source>
</evidence>
<evidence type="ECO:0000313" key="24">
    <source>
        <dbReference type="Proteomes" id="UP000092213"/>
    </source>
</evidence>
<keyword evidence="18" id="KW-0157">Chromophore</keyword>
<evidence type="ECO:0000256" key="11">
    <source>
        <dbReference type="ARBA" id="ARBA00022679"/>
    </source>
</evidence>
<name>A0A193FS48_9BORD</name>
<dbReference type="GO" id="GO:0005886">
    <property type="term" value="C:plasma membrane"/>
    <property type="evidence" value="ECO:0007669"/>
    <property type="project" value="UniProtKB-SubCell"/>
</dbReference>
<dbReference type="Gene3D" id="3.30.450.20">
    <property type="entry name" value="PAS domain"/>
    <property type="match status" value="1"/>
</dbReference>
<evidence type="ECO:0000256" key="15">
    <source>
        <dbReference type="ARBA" id="ARBA00022777"/>
    </source>
</evidence>
<evidence type="ECO:0000256" key="16">
    <source>
        <dbReference type="ARBA" id="ARBA00022840"/>
    </source>
</evidence>
<dbReference type="Gene3D" id="3.30.565.10">
    <property type="entry name" value="Histidine kinase-like ATPase, C-terminal domain"/>
    <property type="match status" value="1"/>
</dbReference>
<keyword evidence="16" id="KW-0067">ATP-binding</keyword>
<dbReference type="InterPro" id="IPR013655">
    <property type="entry name" value="PAS_fold_3"/>
</dbReference>
<feature type="domain" description="PAC" evidence="22">
    <location>
        <begin position="321"/>
        <end position="374"/>
    </location>
</feature>
<evidence type="ECO:0000256" key="10">
    <source>
        <dbReference type="ARBA" id="ARBA00022643"/>
    </source>
</evidence>
<evidence type="ECO:0000256" key="4">
    <source>
        <dbReference type="ARBA" id="ARBA00022475"/>
    </source>
</evidence>
<dbReference type="SMART" id="SM00911">
    <property type="entry name" value="HWE_HK"/>
    <property type="match status" value="1"/>
</dbReference>
<dbReference type="GO" id="GO:0005524">
    <property type="term" value="F:ATP binding"/>
    <property type="evidence" value="ECO:0007669"/>
    <property type="project" value="UniProtKB-KW"/>
</dbReference>
<keyword evidence="6" id="KW-0600">Photoreceptor protein</keyword>